<proteinExistence type="predicted"/>
<organism evidence="2 3">
    <name type="scientific">Microcoleus asticus IPMA8</name>
    <dbReference type="NCBI Taxonomy" id="2563858"/>
    <lineage>
        <taxon>Bacteria</taxon>
        <taxon>Bacillati</taxon>
        <taxon>Cyanobacteriota</taxon>
        <taxon>Cyanophyceae</taxon>
        <taxon>Oscillatoriophycideae</taxon>
        <taxon>Oscillatoriales</taxon>
        <taxon>Microcoleaceae</taxon>
        <taxon>Microcoleus</taxon>
        <taxon>Microcoleus asticus</taxon>
    </lineage>
</organism>
<evidence type="ECO:0000313" key="3">
    <source>
        <dbReference type="Proteomes" id="UP000702425"/>
    </source>
</evidence>
<protein>
    <recommendedName>
        <fullName evidence="1">Putative restriction endonuclease domain-containing protein</fullName>
    </recommendedName>
</protein>
<dbReference type="Gene3D" id="3.90.1570.10">
    <property type="entry name" value="tt1808, chain A"/>
    <property type="match status" value="1"/>
</dbReference>
<evidence type="ECO:0000313" key="2">
    <source>
        <dbReference type="EMBL" id="NQE34599.1"/>
    </source>
</evidence>
<dbReference type="SUPFAM" id="SSF52980">
    <property type="entry name" value="Restriction endonuclease-like"/>
    <property type="match status" value="1"/>
</dbReference>
<dbReference type="Proteomes" id="UP000702425">
    <property type="component" value="Unassembled WGS sequence"/>
</dbReference>
<gene>
    <name evidence="2" type="ORF">E5S67_02326</name>
</gene>
<dbReference type="InterPro" id="IPR012296">
    <property type="entry name" value="Nuclease_put_TT1808"/>
</dbReference>
<reference evidence="2 3" key="1">
    <citation type="journal article" date="2020" name="Sci. Rep.">
        <title>A novel cyanobacterial geosmin producer, revising GeoA distribution and dispersion patterns in Bacteria.</title>
        <authorList>
            <person name="Churro C."/>
            <person name="Semedo-Aguiar A.P."/>
            <person name="Silva A.D."/>
            <person name="Pereira-Leal J.B."/>
            <person name="Leite R.B."/>
        </authorList>
    </citation>
    <scope>NUCLEOTIDE SEQUENCE [LARGE SCALE GENOMIC DNA]</scope>
    <source>
        <strain evidence="2 3">IPMA8</strain>
    </source>
</reference>
<keyword evidence="3" id="KW-1185">Reference proteome</keyword>
<dbReference type="InterPro" id="IPR008538">
    <property type="entry name" value="Uma2"/>
</dbReference>
<sequence length="76" mass="8244">MVQTITQPETISIELPNSIGLLVSSEQFEALALANPDLRLERTAEGELIVNPPRGGESGQKNLSISTQLGNWCETH</sequence>
<dbReference type="Pfam" id="PF05685">
    <property type="entry name" value="Uma2"/>
    <property type="match status" value="1"/>
</dbReference>
<evidence type="ECO:0000259" key="1">
    <source>
        <dbReference type="Pfam" id="PF05685"/>
    </source>
</evidence>
<comment type="caution">
    <text evidence="2">The sequence shown here is derived from an EMBL/GenBank/DDBJ whole genome shotgun (WGS) entry which is preliminary data.</text>
</comment>
<feature type="domain" description="Putative restriction endonuclease" evidence="1">
    <location>
        <begin position="26"/>
        <end position="75"/>
    </location>
</feature>
<dbReference type="InterPro" id="IPR011335">
    <property type="entry name" value="Restrct_endonuc-II-like"/>
</dbReference>
<name>A0ABX2CW29_9CYAN</name>
<dbReference type="EMBL" id="SRRZ01000035">
    <property type="protein sequence ID" value="NQE34599.1"/>
    <property type="molecule type" value="Genomic_DNA"/>
</dbReference>
<accession>A0ABX2CW29</accession>